<name>A0ABD1YVL9_9MARC</name>
<sequence length="102" mass="11038">MCSSRFVFSPHKEIDSEFPPGIMWGTTSGTSSNSEFPTGIMCDTTSSMSGNTLRAADAAFGSAAMDRNGHCRITGWKSPLNAKWQPWESTLSKADGVLLFQL</sequence>
<evidence type="ECO:0000313" key="2">
    <source>
        <dbReference type="Proteomes" id="UP001605036"/>
    </source>
</evidence>
<organism evidence="1 2">
    <name type="scientific">Riccia fluitans</name>
    <dbReference type="NCBI Taxonomy" id="41844"/>
    <lineage>
        <taxon>Eukaryota</taxon>
        <taxon>Viridiplantae</taxon>
        <taxon>Streptophyta</taxon>
        <taxon>Embryophyta</taxon>
        <taxon>Marchantiophyta</taxon>
        <taxon>Marchantiopsida</taxon>
        <taxon>Marchantiidae</taxon>
        <taxon>Marchantiales</taxon>
        <taxon>Ricciaceae</taxon>
        <taxon>Riccia</taxon>
    </lineage>
</organism>
<evidence type="ECO:0000313" key="1">
    <source>
        <dbReference type="EMBL" id="KAL2634819.1"/>
    </source>
</evidence>
<gene>
    <name evidence="1" type="ORF">R1flu_006298</name>
</gene>
<dbReference type="EMBL" id="JBHFFA010000003">
    <property type="protein sequence ID" value="KAL2634819.1"/>
    <property type="molecule type" value="Genomic_DNA"/>
</dbReference>
<comment type="caution">
    <text evidence="1">The sequence shown here is derived from an EMBL/GenBank/DDBJ whole genome shotgun (WGS) entry which is preliminary data.</text>
</comment>
<proteinExistence type="predicted"/>
<keyword evidence="2" id="KW-1185">Reference proteome</keyword>
<reference evidence="1 2" key="1">
    <citation type="submission" date="2024-09" db="EMBL/GenBank/DDBJ databases">
        <title>Chromosome-scale assembly of Riccia fluitans.</title>
        <authorList>
            <person name="Paukszto L."/>
            <person name="Sawicki J."/>
            <person name="Karawczyk K."/>
            <person name="Piernik-Szablinska J."/>
            <person name="Szczecinska M."/>
            <person name="Mazdziarz M."/>
        </authorList>
    </citation>
    <scope>NUCLEOTIDE SEQUENCE [LARGE SCALE GENOMIC DNA]</scope>
    <source>
        <strain evidence="1">Rf_01</strain>
        <tissue evidence="1">Aerial parts of the thallus</tissue>
    </source>
</reference>
<protein>
    <submittedName>
        <fullName evidence="1">Uncharacterized protein</fullName>
    </submittedName>
</protein>
<dbReference type="AlphaFoldDB" id="A0ABD1YVL9"/>
<accession>A0ABD1YVL9</accession>
<dbReference type="Proteomes" id="UP001605036">
    <property type="component" value="Unassembled WGS sequence"/>
</dbReference>